<gene>
    <name evidence="2" type="ORF">AVDCRST_MAG88-3103</name>
</gene>
<feature type="compositionally biased region" description="Low complexity" evidence="1">
    <location>
        <begin position="184"/>
        <end position="195"/>
    </location>
</feature>
<accession>A0A6J4VGS5</accession>
<proteinExistence type="predicted"/>
<organism evidence="2">
    <name type="scientific">uncultured Thermomicrobiales bacterium</name>
    <dbReference type="NCBI Taxonomy" id="1645740"/>
    <lineage>
        <taxon>Bacteria</taxon>
        <taxon>Pseudomonadati</taxon>
        <taxon>Thermomicrobiota</taxon>
        <taxon>Thermomicrobia</taxon>
        <taxon>Thermomicrobiales</taxon>
        <taxon>environmental samples</taxon>
    </lineage>
</organism>
<dbReference type="EMBL" id="CADCWM010000748">
    <property type="protein sequence ID" value="CAA9578969.1"/>
    <property type="molecule type" value="Genomic_DNA"/>
</dbReference>
<dbReference type="AlphaFoldDB" id="A0A6J4VGS5"/>
<evidence type="ECO:0000256" key="1">
    <source>
        <dbReference type="SAM" id="MobiDB-lite"/>
    </source>
</evidence>
<reference evidence="2" key="1">
    <citation type="submission" date="2020-02" db="EMBL/GenBank/DDBJ databases">
        <authorList>
            <person name="Meier V. D."/>
        </authorList>
    </citation>
    <scope>NUCLEOTIDE SEQUENCE</scope>
    <source>
        <strain evidence="2">AVDCRST_MAG88</strain>
    </source>
</reference>
<name>A0A6J4VGS5_9BACT</name>
<evidence type="ECO:0000313" key="2">
    <source>
        <dbReference type="EMBL" id="CAA9578969.1"/>
    </source>
</evidence>
<protein>
    <submittedName>
        <fullName evidence="2">Uncharacterized protein</fullName>
    </submittedName>
</protein>
<sequence>MTDVDRLLKEYVAAHRTREDVDPADFIARAQGAEQKELAALIDAYLARAPRREFDPEAYRLSGMADNVGRLSRSLTGASGLWPSLLPRLRTSAQLKRSELVERLAGALGVGGREDKVADYYHQMEQGLLPSEGVSDKVLEALAGILGRSADALREAGCGASSGGAASAAAAAPAFARTSRGDQEGAAPAEAAAGLPEERWDEVDELFRGRS</sequence>
<feature type="region of interest" description="Disordered" evidence="1">
    <location>
        <begin position="171"/>
        <end position="211"/>
    </location>
</feature>